<name>A0A4Y1VHF0_BACUN</name>
<evidence type="ECO:0008006" key="3">
    <source>
        <dbReference type="Google" id="ProtNLM"/>
    </source>
</evidence>
<reference evidence="1 2" key="1">
    <citation type="submission" date="2019-06" db="EMBL/GenBank/DDBJ databases">
        <title>Complete genome sequence of Bacteroides uniformis NBRC 113350.</title>
        <authorList>
            <person name="Miura T."/>
            <person name="Furukawa M."/>
            <person name="Shimamura M."/>
            <person name="Ohyama Y."/>
            <person name="Yamazoe A."/>
            <person name="Kawasaki H."/>
        </authorList>
    </citation>
    <scope>NUCLEOTIDE SEQUENCE [LARGE SCALE GENOMIC DNA]</scope>
    <source>
        <strain evidence="1 2">NBRC 113350</strain>
    </source>
</reference>
<dbReference type="Gene3D" id="2.60.120.1390">
    <property type="match status" value="2"/>
</dbReference>
<sequence>MNILKNNFWVLVAILLLTGSQVIAQNIYKWTDELELLKRVDKLPEYRTDSYVEQFSSYDRKWGNDDGFAGTYSFLRKEDNKLVIAEMEGPGVINRIWTPTPTDNMLYFYFDGQKEPGLKIKFSDLFSGKVYPFTKPICGNEIGGFYCYLPITYKKSCKIVFDGPKLEFIQIQYRSLPGKKVETYTGELSQEDKDLLAEVNRIWADITPEVSSYTLGKSANTQIKEAVFTIKPGEEFSFFEMEEAGRIIGLEVDGGTSFEGIYKDILLSARWDNEKVEAIYSPIADFFGYAYGKGAMRSIIMGKRGSTNYCYFPMPFDKSALLKMIYKKREGMRQSPVSINVKVYYNEHERDIKKEGKFYSIWHRERTPLGKFHCFLSQKGKGHYVGTIHQTQGLRPGMTLFFEGDDSTYVDNKMRLHGTGSEDYYNGGWYALLDRWDRGNSLPIHGCLDYSLPMGRTGGYRFFLSDKMSYEKEIYHGMEHGEVNNNFPVDYTSVSFFYSEQPLLERVEFSDAQRTVYLPTVHTYFPQLMKLTLGGGVQVVHDRGIRMTTQHNGMVRIMLDDVPEGKYKVLINYFEKPNGADFQIWQRQKQLSDWISTKGDEELFKDKIYVGDIELTEQTNSITVHVKANKEGNQFELALITLEKIE</sequence>
<evidence type="ECO:0000313" key="2">
    <source>
        <dbReference type="Proteomes" id="UP000320533"/>
    </source>
</evidence>
<gene>
    <name evidence="1" type="ORF">Bun01g_19070</name>
</gene>
<proteinExistence type="predicted"/>
<dbReference type="InterPro" id="IPR021345">
    <property type="entry name" value="DUF2961"/>
</dbReference>
<dbReference type="Pfam" id="PF11175">
    <property type="entry name" value="DUF2961"/>
    <property type="match status" value="1"/>
</dbReference>
<dbReference type="RefSeq" id="WP_057259233.1">
    <property type="nucleotide sequence ID" value="NZ_AP019724.1"/>
</dbReference>
<protein>
    <recommendedName>
        <fullName evidence="3">DUF2961 domain-containing protein</fullName>
    </recommendedName>
</protein>
<accession>A0A4Y1VHF0</accession>
<dbReference type="KEGG" id="bun:Bun01g_19070"/>
<dbReference type="Proteomes" id="UP000320533">
    <property type="component" value="Chromosome"/>
</dbReference>
<dbReference type="EMBL" id="AP019724">
    <property type="protein sequence ID" value="BBK87537.1"/>
    <property type="molecule type" value="Genomic_DNA"/>
</dbReference>
<dbReference type="AlphaFoldDB" id="A0A4Y1VHF0"/>
<evidence type="ECO:0000313" key="1">
    <source>
        <dbReference type="EMBL" id="BBK87537.1"/>
    </source>
</evidence>
<organism evidence="1 2">
    <name type="scientific">Bacteroides uniformis</name>
    <dbReference type="NCBI Taxonomy" id="820"/>
    <lineage>
        <taxon>Bacteria</taxon>
        <taxon>Pseudomonadati</taxon>
        <taxon>Bacteroidota</taxon>
        <taxon>Bacteroidia</taxon>
        <taxon>Bacteroidales</taxon>
        <taxon>Bacteroidaceae</taxon>
        <taxon>Bacteroides</taxon>
    </lineage>
</organism>